<evidence type="ECO:0000256" key="3">
    <source>
        <dbReference type="ARBA" id="ARBA00022692"/>
    </source>
</evidence>
<gene>
    <name evidence="8" type="ORF">Aglo03_61140</name>
</gene>
<dbReference type="InterPro" id="IPR051204">
    <property type="entry name" value="ABC_transp_perm/SBD"/>
</dbReference>
<feature type="transmembrane region" description="Helical" evidence="6">
    <location>
        <begin position="21"/>
        <end position="40"/>
    </location>
</feature>
<evidence type="ECO:0000256" key="2">
    <source>
        <dbReference type="ARBA" id="ARBA00022448"/>
    </source>
</evidence>
<evidence type="ECO:0000256" key="4">
    <source>
        <dbReference type="ARBA" id="ARBA00022989"/>
    </source>
</evidence>
<dbReference type="SUPFAM" id="SSF161098">
    <property type="entry name" value="MetI-like"/>
    <property type="match status" value="1"/>
</dbReference>
<accession>A0A9W6VDS5</accession>
<reference evidence="8" key="1">
    <citation type="submission" date="2023-02" db="EMBL/GenBank/DDBJ databases">
        <title>Actinokineospora globicatena NBRC 15670.</title>
        <authorList>
            <person name="Ichikawa N."/>
            <person name="Sato H."/>
            <person name="Tonouchi N."/>
        </authorList>
    </citation>
    <scope>NUCLEOTIDE SEQUENCE</scope>
    <source>
        <strain evidence="8">NBRC 15670</strain>
    </source>
</reference>
<dbReference type="AlphaFoldDB" id="A0A9W6VDS5"/>
<evidence type="ECO:0000256" key="1">
    <source>
        <dbReference type="ARBA" id="ARBA00004141"/>
    </source>
</evidence>
<dbReference type="PROSITE" id="PS50928">
    <property type="entry name" value="ABC_TM1"/>
    <property type="match status" value="1"/>
</dbReference>
<dbReference type="CDD" id="cd06261">
    <property type="entry name" value="TM_PBP2"/>
    <property type="match status" value="1"/>
</dbReference>
<dbReference type="Pfam" id="PF00528">
    <property type="entry name" value="BPD_transp_1"/>
    <property type="match status" value="1"/>
</dbReference>
<keyword evidence="5 6" id="KW-0472">Membrane</keyword>
<evidence type="ECO:0000256" key="5">
    <source>
        <dbReference type="ARBA" id="ARBA00023136"/>
    </source>
</evidence>
<comment type="caution">
    <text evidence="8">The sequence shown here is derived from an EMBL/GenBank/DDBJ whole genome shotgun (WGS) entry which is preliminary data.</text>
</comment>
<dbReference type="GO" id="GO:0031460">
    <property type="term" value="P:glycine betaine transport"/>
    <property type="evidence" value="ECO:0007669"/>
    <property type="project" value="TreeGrafter"/>
</dbReference>
<dbReference type="InterPro" id="IPR000515">
    <property type="entry name" value="MetI-like"/>
</dbReference>
<dbReference type="EMBL" id="BSSD01000013">
    <property type="protein sequence ID" value="GLW95298.1"/>
    <property type="molecule type" value="Genomic_DNA"/>
</dbReference>
<feature type="transmembrane region" description="Helical" evidence="6">
    <location>
        <begin position="151"/>
        <end position="169"/>
    </location>
</feature>
<feature type="transmembrane region" description="Helical" evidence="6">
    <location>
        <begin position="125"/>
        <end position="144"/>
    </location>
</feature>
<feature type="transmembrane region" description="Helical" evidence="6">
    <location>
        <begin position="46"/>
        <end position="73"/>
    </location>
</feature>
<dbReference type="PANTHER" id="PTHR30177:SF4">
    <property type="entry name" value="OSMOPROTECTANT IMPORT PERMEASE PROTEIN OSMW"/>
    <property type="match status" value="1"/>
</dbReference>
<keyword evidence="9" id="KW-1185">Reference proteome</keyword>
<dbReference type="InterPro" id="IPR035906">
    <property type="entry name" value="MetI-like_sf"/>
</dbReference>
<comment type="subcellular location">
    <subcellularLocation>
        <location evidence="6">Cell membrane</location>
        <topology evidence="6">Multi-pass membrane protein</topology>
    </subcellularLocation>
    <subcellularLocation>
        <location evidence="1">Membrane</location>
        <topology evidence="1">Multi-pass membrane protein</topology>
    </subcellularLocation>
</comment>
<dbReference type="RefSeq" id="WP_285613137.1">
    <property type="nucleotide sequence ID" value="NZ_BSSD01000013.1"/>
</dbReference>
<dbReference type="PANTHER" id="PTHR30177">
    <property type="entry name" value="GLYCINE BETAINE/L-PROLINE TRANSPORT SYSTEM PERMEASE PROTEIN PROW"/>
    <property type="match status" value="1"/>
</dbReference>
<keyword evidence="2 6" id="KW-0813">Transport</keyword>
<dbReference type="GO" id="GO:0055085">
    <property type="term" value="P:transmembrane transport"/>
    <property type="evidence" value="ECO:0007669"/>
    <property type="project" value="InterPro"/>
</dbReference>
<organism evidence="8 9">
    <name type="scientific">Actinokineospora globicatena</name>
    <dbReference type="NCBI Taxonomy" id="103729"/>
    <lineage>
        <taxon>Bacteria</taxon>
        <taxon>Bacillati</taxon>
        <taxon>Actinomycetota</taxon>
        <taxon>Actinomycetes</taxon>
        <taxon>Pseudonocardiales</taxon>
        <taxon>Pseudonocardiaceae</taxon>
        <taxon>Actinokineospora</taxon>
    </lineage>
</organism>
<keyword evidence="4 6" id="KW-1133">Transmembrane helix</keyword>
<evidence type="ECO:0000256" key="6">
    <source>
        <dbReference type="RuleBase" id="RU363032"/>
    </source>
</evidence>
<comment type="similarity">
    <text evidence="6">Belongs to the binding-protein-dependent transport system permease family.</text>
</comment>
<keyword evidence="3 6" id="KW-0812">Transmembrane</keyword>
<proteinExistence type="inferred from homology"/>
<dbReference type="Gene3D" id="1.10.3720.10">
    <property type="entry name" value="MetI-like"/>
    <property type="match status" value="1"/>
</dbReference>
<dbReference type="GO" id="GO:0005886">
    <property type="term" value="C:plasma membrane"/>
    <property type="evidence" value="ECO:0007669"/>
    <property type="project" value="UniProtKB-SubCell"/>
</dbReference>
<feature type="transmembrane region" description="Helical" evidence="6">
    <location>
        <begin position="181"/>
        <end position="202"/>
    </location>
</feature>
<evidence type="ECO:0000259" key="7">
    <source>
        <dbReference type="PROSITE" id="PS50928"/>
    </source>
</evidence>
<evidence type="ECO:0000313" key="9">
    <source>
        <dbReference type="Proteomes" id="UP001165042"/>
    </source>
</evidence>
<protein>
    <submittedName>
        <fullName evidence="8">Glycine/betaine ABC transporter permease</fullName>
    </submittedName>
</protein>
<feature type="domain" description="ABC transmembrane type-1" evidence="7">
    <location>
        <begin position="15"/>
        <end position="199"/>
    </location>
</feature>
<name>A0A9W6VDS5_9PSEU</name>
<evidence type="ECO:0000313" key="8">
    <source>
        <dbReference type="EMBL" id="GLW95298.1"/>
    </source>
</evidence>
<sequence>MNWILDHIPDLLAASGDHLQLALIPVVVGLVLSLPLGWVANRWTLARAIMVPVSGLLYTIPSLALFVMMPLLLGTKILDPINVQAALTVYTVALLVRSIADALAAVPESVVQAASAMGYRTAGRFFAVELPLAIPVLIAGVRVAAVSNISLVAVGQIIGVGGLGYFLLHGAQTSPPNFQEIIAGIALIVVLALIVDGLLALAGRALTPWTRQQVGRAGGGRRSRAVVVK</sequence>
<dbReference type="Proteomes" id="UP001165042">
    <property type="component" value="Unassembled WGS sequence"/>
</dbReference>